<organism evidence="1">
    <name type="scientific">marine sediment metagenome</name>
    <dbReference type="NCBI Taxonomy" id="412755"/>
    <lineage>
        <taxon>unclassified sequences</taxon>
        <taxon>metagenomes</taxon>
        <taxon>ecological metagenomes</taxon>
    </lineage>
</organism>
<evidence type="ECO:0000313" key="1">
    <source>
        <dbReference type="EMBL" id="KKN76226.1"/>
    </source>
</evidence>
<gene>
    <name evidence="1" type="ORF">LCGC14_0372520</name>
</gene>
<sequence length="98" mass="11565">MRDPLKIKKLKETAKSLREENYKVIILDSKPDLITIKNGKVTAIKILKKIKGNRVTISHGHSTYCYLSENKTIPNMEEEFLQMGFDKFDYEMVWEDKR</sequence>
<name>A0A0F9VRV5_9ZZZZ</name>
<dbReference type="EMBL" id="LAZR01000298">
    <property type="protein sequence ID" value="KKN76226.1"/>
    <property type="molecule type" value="Genomic_DNA"/>
</dbReference>
<reference evidence="1" key="1">
    <citation type="journal article" date="2015" name="Nature">
        <title>Complex archaea that bridge the gap between prokaryotes and eukaryotes.</title>
        <authorList>
            <person name="Spang A."/>
            <person name="Saw J.H."/>
            <person name="Jorgensen S.L."/>
            <person name="Zaremba-Niedzwiedzka K."/>
            <person name="Martijn J."/>
            <person name="Lind A.E."/>
            <person name="van Eijk R."/>
            <person name="Schleper C."/>
            <person name="Guy L."/>
            <person name="Ettema T.J."/>
        </authorList>
    </citation>
    <scope>NUCLEOTIDE SEQUENCE</scope>
</reference>
<dbReference type="AlphaFoldDB" id="A0A0F9VRV5"/>
<comment type="caution">
    <text evidence="1">The sequence shown here is derived from an EMBL/GenBank/DDBJ whole genome shotgun (WGS) entry which is preliminary data.</text>
</comment>
<proteinExistence type="predicted"/>
<accession>A0A0F9VRV5</accession>
<protein>
    <submittedName>
        <fullName evidence="1">Uncharacterized protein</fullName>
    </submittedName>
</protein>